<dbReference type="EMBL" id="CP022022">
    <property type="protein sequence ID" value="ASF41862.1"/>
    <property type="molecule type" value="Genomic_DNA"/>
</dbReference>
<evidence type="ECO:0000313" key="1">
    <source>
        <dbReference type="EMBL" id="ASF41862.1"/>
    </source>
</evidence>
<dbReference type="InterPro" id="IPR011990">
    <property type="entry name" value="TPR-like_helical_dom_sf"/>
</dbReference>
<reference evidence="2" key="1">
    <citation type="submission" date="2017-06" db="EMBL/GenBank/DDBJ databases">
        <title>Complete genome sequence of Capnocytophaga sp. KCOM 1579 (=ChDC OS43) isolated from a human refractory periapical abscess lesion.</title>
        <authorList>
            <person name="Kook J.-K."/>
            <person name="Park S.-N."/>
            <person name="Lim Y.K."/>
            <person name="Roh H."/>
        </authorList>
    </citation>
    <scope>NUCLEOTIDE SEQUENCE [LARGE SCALE GENOMIC DNA]</scope>
    <source>
        <strain evidence="2">ChDC OS43</strain>
    </source>
</reference>
<organism evidence="1 2">
    <name type="scientific">Capnocytophaga endodontalis</name>
    <dbReference type="NCBI Taxonomy" id="2708117"/>
    <lineage>
        <taxon>Bacteria</taxon>
        <taxon>Pseudomonadati</taxon>
        <taxon>Bacteroidota</taxon>
        <taxon>Flavobacteriia</taxon>
        <taxon>Flavobacteriales</taxon>
        <taxon>Flavobacteriaceae</taxon>
        <taxon>Capnocytophaga</taxon>
    </lineage>
</organism>
<dbReference type="Proteomes" id="UP000197007">
    <property type="component" value="Chromosome"/>
</dbReference>
<keyword evidence="2" id="KW-1185">Reference proteome</keyword>
<accession>A0A1Z4BKS9</accession>
<evidence type="ECO:0000313" key="2">
    <source>
        <dbReference type="Proteomes" id="UP000197007"/>
    </source>
</evidence>
<protein>
    <recommendedName>
        <fullName evidence="3">Tetratricopeptide repeat protein</fullName>
    </recommendedName>
</protein>
<dbReference type="RefSeq" id="WP_088593071.1">
    <property type="nucleotide sequence ID" value="NZ_CP022022.1"/>
</dbReference>
<name>A0A1Z4BKS9_9FLAO</name>
<sequence length="454" mass="53265">MKKCIIFLALFCCSFSWGQRKVILDTIQKFIKARIDDQKIKAPVDDFFANYLSAKPISEGELWEDKAGICMDVLNEKNRVVYYPAKFDVSSINISFNAFSIEDQEDPAGREQYIQQFLKNERSKIQKSAYFNHVKYQYLNYKTKKFEINTGDILIENKRHSTFFRSKGDYVYGLAVANTHLRNMGKAIFKLYIFDKKLLSPEAQSEIQQKRNTSSTIDKTDFPLYHNKRINELITLLKDLLKSDPTYKKDQKLVDIYNKLKEEEPLDRENIRLVQNDLVYLADLKIKETSENKWYVYDLRNIAHLAAHSLADIYYGNKDYPMAEKYFLKALYDTPYEDRSATTVKKDNERIFLDLVDIYEAQNKTDAAIAHLLPLLASYYYEKKSNEKLIAYIPNEKSSHATFEKDIRKALLSARTTDDGNIEITFRGHKVAFWYHNIPQFLEVVRNGDFYKSL</sequence>
<dbReference type="KEGG" id="capn:CBG49_01455"/>
<proteinExistence type="predicted"/>
<gene>
    <name evidence="1" type="ORF">CBG49_01455</name>
</gene>
<dbReference type="Gene3D" id="1.25.40.10">
    <property type="entry name" value="Tetratricopeptide repeat domain"/>
    <property type="match status" value="1"/>
</dbReference>
<evidence type="ECO:0008006" key="3">
    <source>
        <dbReference type="Google" id="ProtNLM"/>
    </source>
</evidence>
<dbReference type="AlphaFoldDB" id="A0A1Z4BKS9"/>